<proteinExistence type="predicted"/>
<dbReference type="EMBL" id="BMAV01015646">
    <property type="protein sequence ID" value="GFY65711.1"/>
    <property type="molecule type" value="Genomic_DNA"/>
</dbReference>
<dbReference type="AlphaFoldDB" id="A0A8X6Y462"/>
<gene>
    <name evidence="1" type="ORF">TNIN_436501</name>
</gene>
<name>A0A8X6Y462_9ARAC</name>
<keyword evidence="2" id="KW-1185">Reference proteome</keyword>
<sequence>MADAHCNNAEGSDGLRHEVVLATKTILQSLTPSWQVILLFQENSQLDNGFVLQLEKLLQNRWHSHRQ</sequence>
<organism evidence="1 2">
    <name type="scientific">Trichonephila inaurata madagascariensis</name>
    <dbReference type="NCBI Taxonomy" id="2747483"/>
    <lineage>
        <taxon>Eukaryota</taxon>
        <taxon>Metazoa</taxon>
        <taxon>Ecdysozoa</taxon>
        <taxon>Arthropoda</taxon>
        <taxon>Chelicerata</taxon>
        <taxon>Arachnida</taxon>
        <taxon>Araneae</taxon>
        <taxon>Araneomorphae</taxon>
        <taxon>Entelegynae</taxon>
        <taxon>Araneoidea</taxon>
        <taxon>Nephilidae</taxon>
        <taxon>Trichonephila</taxon>
        <taxon>Trichonephila inaurata</taxon>
    </lineage>
</organism>
<evidence type="ECO:0000313" key="1">
    <source>
        <dbReference type="EMBL" id="GFY65711.1"/>
    </source>
</evidence>
<evidence type="ECO:0000313" key="2">
    <source>
        <dbReference type="Proteomes" id="UP000886998"/>
    </source>
</evidence>
<comment type="caution">
    <text evidence="1">The sequence shown here is derived from an EMBL/GenBank/DDBJ whole genome shotgun (WGS) entry which is preliminary data.</text>
</comment>
<protein>
    <submittedName>
        <fullName evidence="1">Uncharacterized protein</fullName>
    </submittedName>
</protein>
<dbReference type="Proteomes" id="UP000886998">
    <property type="component" value="Unassembled WGS sequence"/>
</dbReference>
<reference evidence="1" key="1">
    <citation type="submission" date="2020-08" db="EMBL/GenBank/DDBJ databases">
        <title>Multicomponent nature underlies the extraordinary mechanical properties of spider dragline silk.</title>
        <authorList>
            <person name="Kono N."/>
            <person name="Nakamura H."/>
            <person name="Mori M."/>
            <person name="Yoshida Y."/>
            <person name="Ohtoshi R."/>
            <person name="Malay A.D."/>
            <person name="Moran D.A.P."/>
            <person name="Tomita M."/>
            <person name="Numata K."/>
            <person name="Arakawa K."/>
        </authorList>
    </citation>
    <scope>NUCLEOTIDE SEQUENCE</scope>
</reference>
<accession>A0A8X6Y462</accession>